<dbReference type="Proteomes" id="UP001165653">
    <property type="component" value="Unassembled WGS sequence"/>
</dbReference>
<feature type="domain" description="DeoR-like transcriptional repressor C-terminal sensor" evidence="1">
    <location>
        <begin position="19"/>
        <end position="178"/>
    </location>
</feature>
<proteinExistence type="predicted"/>
<organism evidence="2 3">
    <name type="scientific">Luteolibacter rhizosphaerae</name>
    <dbReference type="NCBI Taxonomy" id="2989719"/>
    <lineage>
        <taxon>Bacteria</taxon>
        <taxon>Pseudomonadati</taxon>
        <taxon>Verrucomicrobiota</taxon>
        <taxon>Verrucomicrobiia</taxon>
        <taxon>Verrucomicrobiales</taxon>
        <taxon>Verrucomicrobiaceae</taxon>
        <taxon>Luteolibacter</taxon>
    </lineage>
</organism>
<evidence type="ECO:0000313" key="2">
    <source>
        <dbReference type="EMBL" id="MCW1914030.1"/>
    </source>
</evidence>
<comment type="caution">
    <text evidence="2">The sequence shown here is derived from an EMBL/GenBank/DDBJ whole genome shotgun (WGS) entry which is preliminary data.</text>
</comment>
<dbReference type="InterPro" id="IPR037171">
    <property type="entry name" value="NagB/RpiA_transferase-like"/>
</dbReference>
<dbReference type="EMBL" id="JAPDDR010000005">
    <property type="protein sequence ID" value="MCW1914030.1"/>
    <property type="molecule type" value="Genomic_DNA"/>
</dbReference>
<dbReference type="PANTHER" id="PTHR30363">
    <property type="entry name" value="HTH-TYPE TRANSCRIPTIONAL REGULATOR SRLR-RELATED"/>
    <property type="match status" value="1"/>
</dbReference>
<dbReference type="InterPro" id="IPR014036">
    <property type="entry name" value="DeoR-like_C"/>
</dbReference>
<keyword evidence="3" id="KW-1185">Reference proteome</keyword>
<dbReference type="SUPFAM" id="SSF100950">
    <property type="entry name" value="NagB/RpiA/CoA transferase-like"/>
    <property type="match status" value="1"/>
</dbReference>
<reference evidence="2" key="1">
    <citation type="submission" date="2022-10" db="EMBL/GenBank/DDBJ databases">
        <title>Luteolibacter sp. GHJ8, whole genome shotgun sequencing project.</title>
        <authorList>
            <person name="Zhao G."/>
            <person name="Shen L."/>
        </authorList>
    </citation>
    <scope>NUCLEOTIDE SEQUENCE</scope>
    <source>
        <strain evidence="2">GHJ8</strain>
    </source>
</reference>
<evidence type="ECO:0000259" key="1">
    <source>
        <dbReference type="Pfam" id="PF00455"/>
    </source>
</evidence>
<dbReference type="InterPro" id="IPR050313">
    <property type="entry name" value="Carb_Metab_HTH_regulators"/>
</dbReference>
<protein>
    <recommendedName>
        <fullName evidence="1">DeoR-like transcriptional repressor C-terminal sensor domain-containing protein</fullName>
    </recommendedName>
</protein>
<dbReference type="PANTHER" id="PTHR30363:SF44">
    <property type="entry name" value="AGA OPERON TRANSCRIPTIONAL REPRESSOR-RELATED"/>
    <property type="match status" value="1"/>
</dbReference>
<name>A0ABT3G493_9BACT</name>
<dbReference type="RefSeq" id="WP_264513535.1">
    <property type="nucleotide sequence ID" value="NZ_JAPDDR010000005.1"/>
</dbReference>
<accession>A0ABT3G493</accession>
<dbReference type="Pfam" id="PF00455">
    <property type="entry name" value="DeoRC"/>
    <property type="match status" value="1"/>
</dbReference>
<sequence>MDATAPLGELSQQERESRQLEEKLAIAREAVRLLLPGETILLDASTTALEFAGALPEGLPLRVVTYSLAVVERLSSRDEDIELVQLGGIFEQRGRRFSGMITENSLRSLRIDRFFFSGGGLHPTLGVSEPNPEQARLKRMMLEHATWSCALLDHTKFGVKTDYFFAAPNELEALVTDRESRAFAKSHLKDAPFDLRFAR</sequence>
<dbReference type="SMART" id="SM01134">
    <property type="entry name" value="DeoRC"/>
    <property type="match status" value="1"/>
</dbReference>
<gene>
    <name evidence="2" type="ORF">OJ996_10620</name>
</gene>
<evidence type="ECO:0000313" key="3">
    <source>
        <dbReference type="Proteomes" id="UP001165653"/>
    </source>
</evidence>